<dbReference type="EMBL" id="JAHWGI010001134">
    <property type="protein sequence ID" value="KAK3923057.1"/>
    <property type="molecule type" value="Genomic_DNA"/>
</dbReference>
<keyword evidence="3 8" id="KW-0812">Transmembrane</keyword>
<dbReference type="Proteomes" id="UP001219518">
    <property type="component" value="Unassembled WGS sequence"/>
</dbReference>
<feature type="domain" description="Major facilitator superfamily (MFS) profile" evidence="9">
    <location>
        <begin position="15"/>
        <end position="465"/>
    </location>
</feature>
<keyword evidence="11" id="KW-1185">Reference proteome</keyword>
<sequence length="493" mass="53390">MACDGVPARYVLCLMLFLGFMVTFLLRANLTIAIVAMVKEPARAEDPASGGAAMCGGGGQPRAPPTTAANETVTKVGPEGEFEWGEFQQSVILSAFFWGYVVFQVPGGRVAELHGTKRVYGAALGANGVISLLLPWAAKGHWTLLLLMRALQGLAQGVVFPAMSAIVVRWVPVSERARFVSFAFQGASLGTVVALPLCGWVLRAWGWEAVFHVSGVLALVWTAAWWLLVFDSPDQHPRITANERDFLAEHLEPVKAEPPPVPWLSAFRSRQFWLGNLAGIGNDWGFHTFFNLGPKYMKTALGFDLEQSSWLSSLPFLSQYVFAMVYGSLADLLLQRGVRLVTVRKVSVVVSHLLPVIGLMVLGYSGCNAVLSVVVLTLSVTMIGAVTSGFFQTPMDIAPNFAGVLTGVMNGLGSVTAVLSTPLAGAVLQSYLEAPLIGWRYVFWVAGAMYVLGAVPFLLFYRAQVEPWNGGAEEKDSKHPKDLQLKDLKEQDA</sequence>
<evidence type="ECO:0000256" key="1">
    <source>
        <dbReference type="ARBA" id="ARBA00004141"/>
    </source>
</evidence>
<feature type="transmembrane region" description="Helical" evidence="8">
    <location>
        <begin position="310"/>
        <end position="334"/>
    </location>
</feature>
<dbReference type="PROSITE" id="PS50850">
    <property type="entry name" value="MFS"/>
    <property type="match status" value="1"/>
</dbReference>
<feature type="transmembrane region" description="Helical" evidence="8">
    <location>
        <begin position="119"/>
        <end position="138"/>
    </location>
</feature>
<comment type="subcellular location">
    <subcellularLocation>
        <location evidence="1">Membrane</location>
        <topology evidence="1">Multi-pass membrane protein</topology>
    </subcellularLocation>
</comment>
<dbReference type="InterPro" id="IPR011701">
    <property type="entry name" value="MFS"/>
</dbReference>
<reference evidence="10" key="1">
    <citation type="submission" date="2021-07" db="EMBL/GenBank/DDBJ databases">
        <authorList>
            <person name="Catto M.A."/>
            <person name="Jacobson A."/>
            <person name="Kennedy G."/>
            <person name="Labadie P."/>
            <person name="Hunt B.G."/>
            <person name="Srinivasan R."/>
        </authorList>
    </citation>
    <scope>NUCLEOTIDE SEQUENCE</scope>
    <source>
        <strain evidence="10">PL_HMW_Pooled</strain>
        <tissue evidence="10">Head</tissue>
    </source>
</reference>
<reference evidence="10" key="2">
    <citation type="journal article" date="2023" name="BMC Genomics">
        <title>Pest status, molecular evolution, and epigenetic factors derived from the genome assembly of Frankliniella fusca, a thysanopteran phytovirus vector.</title>
        <authorList>
            <person name="Catto M.A."/>
            <person name="Labadie P.E."/>
            <person name="Jacobson A.L."/>
            <person name="Kennedy G.G."/>
            <person name="Srinivasan R."/>
            <person name="Hunt B.G."/>
        </authorList>
    </citation>
    <scope>NUCLEOTIDE SEQUENCE</scope>
    <source>
        <strain evidence="10">PL_HMW_Pooled</strain>
    </source>
</reference>
<comment type="caution">
    <text evidence="10">The sequence shown here is derived from an EMBL/GenBank/DDBJ whole genome shotgun (WGS) entry which is preliminary data.</text>
</comment>
<feature type="transmembrane region" description="Helical" evidence="8">
    <location>
        <begin position="150"/>
        <end position="170"/>
    </location>
</feature>
<evidence type="ECO:0000256" key="8">
    <source>
        <dbReference type="SAM" id="Phobius"/>
    </source>
</evidence>
<evidence type="ECO:0000256" key="3">
    <source>
        <dbReference type="ARBA" id="ARBA00022692"/>
    </source>
</evidence>
<gene>
    <name evidence="10" type="ORF">KUF71_001716</name>
</gene>
<keyword evidence="6 8" id="KW-0472">Membrane</keyword>
<dbReference type="SUPFAM" id="SSF103473">
    <property type="entry name" value="MFS general substrate transporter"/>
    <property type="match status" value="1"/>
</dbReference>
<feature type="compositionally biased region" description="Basic and acidic residues" evidence="7">
    <location>
        <begin position="472"/>
        <end position="493"/>
    </location>
</feature>
<evidence type="ECO:0000313" key="11">
    <source>
        <dbReference type="Proteomes" id="UP001219518"/>
    </source>
</evidence>
<dbReference type="GO" id="GO:0015293">
    <property type="term" value="F:symporter activity"/>
    <property type="evidence" value="ECO:0007669"/>
    <property type="project" value="UniProtKB-KW"/>
</dbReference>
<feature type="region of interest" description="Disordered" evidence="7">
    <location>
        <begin position="470"/>
        <end position="493"/>
    </location>
</feature>
<accession>A0AAE1HKJ1</accession>
<feature type="transmembrane region" description="Helical" evidence="8">
    <location>
        <begin position="12"/>
        <end position="38"/>
    </location>
</feature>
<dbReference type="PANTHER" id="PTHR11662">
    <property type="entry name" value="SOLUTE CARRIER FAMILY 17"/>
    <property type="match status" value="1"/>
</dbReference>
<evidence type="ECO:0000256" key="7">
    <source>
        <dbReference type="SAM" id="MobiDB-lite"/>
    </source>
</evidence>
<dbReference type="Gene3D" id="1.20.1250.20">
    <property type="entry name" value="MFS general substrate transporter like domains"/>
    <property type="match status" value="2"/>
</dbReference>
<evidence type="ECO:0000259" key="9">
    <source>
        <dbReference type="PROSITE" id="PS50850"/>
    </source>
</evidence>
<dbReference type="GO" id="GO:0016020">
    <property type="term" value="C:membrane"/>
    <property type="evidence" value="ECO:0007669"/>
    <property type="project" value="UniProtKB-SubCell"/>
</dbReference>
<dbReference type="PANTHER" id="PTHR11662:SF77">
    <property type="entry name" value="MAJOR FACILITATOR SUPERFAMILY TRANSPORTER 17, ISOFORM F"/>
    <property type="match status" value="1"/>
</dbReference>
<feature type="transmembrane region" description="Helical" evidence="8">
    <location>
        <begin position="346"/>
        <end position="364"/>
    </location>
</feature>
<dbReference type="FunFam" id="1.20.1250.20:FF:000003">
    <property type="entry name" value="Solute carrier family 17 member 3"/>
    <property type="match status" value="1"/>
</dbReference>
<feature type="transmembrane region" description="Helical" evidence="8">
    <location>
        <begin position="441"/>
        <end position="461"/>
    </location>
</feature>
<dbReference type="InterPro" id="IPR020846">
    <property type="entry name" value="MFS_dom"/>
</dbReference>
<proteinExistence type="predicted"/>
<dbReference type="GO" id="GO:0006820">
    <property type="term" value="P:monoatomic anion transport"/>
    <property type="evidence" value="ECO:0007669"/>
    <property type="project" value="TreeGrafter"/>
</dbReference>
<keyword evidence="5 8" id="KW-1133">Transmembrane helix</keyword>
<dbReference type="InterPro" id="IPR050382">
    <property type="entry name" value="MFS_Na/Anion_cotransporter"/>
</dbReference>
<evidence type="ECO:0000256" key="5">
    <source>
        <dbReference type="ARBA" id="ARBA00022989"/>
    </source>
</evidence>
<feature type="transmembrane region" description="Helical" evidence="8">
    <location>
        <begin position="182"/>
        <end position="203"/>
    </location>
</feature>
<organism evidence="10 11">
    <name type="scientific">Frankliniella fusca</name>
    <dbReference type="NCBI Taxonomy" id="407009"/>
    <lineage>
        <taxon>Eukaryota</taxon>
        <taxon>Metazoa</taxon>
        <taxon>Ecdysozoa</taxon>
        <taxon>Arthropoda</taxon>
        <taxon>Hexapoda</taxon>
        <taxon>Insecta</taxon>
        <taxon>Pterygota</taxon>
        <taxon>Neoptera</taxon>
        <taxon>Paraneoptera</taxon>
        <taxon>Thysanoptera</taxon>
        <taxon>Terebrantia</taxon>
        <taxon>Thripoidea</taxon>
        <taxon>Thripidae</taxon>
        <taxon>Frankliniella</taxon>
    </lineage>
</organism>
<feature type="transmembrane region" description="Helical" evidence="8">
    <location>
        <begin position="209"/>
        <end position="230"/>
    </location>
</feature>
<dbReference type="InterPro" id="IPR036259">
    <property type="entry name" value="MFS_trans_sf"/>
</dbReference>
<keyword evidence="4" id="KW-0769">Symport</keyword>
<keyword evidence="2" id="KW-0813">Transport</keyword>
<dbReference type="Pfam" id="PF07690">
    <property type="entry name" value="MFS_1"/>
    <property type="match status" value="1"/>
</dbReference>
<feature type="transmembrane region" description="Helical" evidence="8">
    <location>
        <begin position="403"/>
        <end position="429"/>
    </location>
</feature>
<evidence type="ECO:0000313" key="10">
    <source>
        <dbReference type="EMBL" id="KAK3923057.1"/>
    </source>
</evidence>
<evidence type="ECO:0000256" key="6">
    <source>
        <dbReference type="ARBA" id="ARBA00023136"/>
    </source>
</evidence>
<protein>
    <submittedName>
        <fullName evidence="10">Sialin</fullName>
    </submittedName>
</protein>
<evidence type="ECO:0000256" key="2">
    <source>
        <dbReference type="ARBA" id="ARBA00022448"/>
    </source>
</evidence>
<evidence type="ECO:0000256" key="4">
    <source>
        <dbReference type="ARBA" id="ARBA00022847"/>
    </source>
</evidence>
<dbReference type="AlphaFoldDB" id="A0AAE1HKJ1"/>
<name>A0AAE1HKJ1_9NEOP</name>
<feature type="transmembrane region" description="Helical" evidence="8">
    <location>
        <begin position="370"/>
        <end position="391"/>
    </location>
</feature>